<evidence type="ECO:0000256" key="6">
    <source>
        <dbReference type="ARBA" id="ARBA00022889"/>
    </source>
</evidence>
<evidence type="ECO:0000313" key="16">
    <source>
        <dbReference type="Proteomes" id="UP001431783"/>
    </source>
</evidence>
<name>A0AAW1TQR2_9CUCU</name>
<feature type="chain" id="PRO_5043799957" description="Thrombospondin" evidence="12">
    <location>
        <begin position="21"/>
        <end position="1148"/>
    </location>
</feature>
<dbReference type="InterPro" id="IPR028974">
    <property type="entry name" value="TSP_type-3_rpt"/>
</dbReference>
<reference evidence="15 16" key="1">
    <citation type="submission" date="2023-03" db="EMBL/GenBank/DDBJ databases">
        <title>Genome insight into feeding habits of ladybird beetles.</title>
        <authorList>
            <person name="Li H.-S."/>
            <person name="Huang Y.-H."/>
            <person name="Pang H."/>
        </authorList>
    </citation>
    <scope>NUCLEOTIDE SEQUENCE [LARGE SCALE GENOMIC DNA]</scope>
    <source>
        <strain evidence="15">SYSU_2023b</strain>
        <tissue evidence="15">Whole body</tissue>
    </source>
</reference>
<feature type="domain" description="EGF-like" evidence="13">
    <location>
        <begin position="592"/>
        <end position="632"/>
    </location>
</feature>
<feature type="signal peptide" evidence="12">
    <location>
        <begin position="1"/>
        <end position="20"/>
    </location>
</feature>
<keyword evidence="6" id="KW-0130">Cell adhesion</keyword>
<evidence type="ECO:0000256" key="11">
    <source>
        <dbReference type="SAM" id="MobiDB-lite"/>
    </source>
</evidence>
<evidence type="ECO:0000256" key="9">
    <source>
        <dbReference type="PROSITE-ProRule" id="PRU00076"/>
    </source>
</evidence>
<evidence type="ECO:0000256" key="8">
    <source>
        <dbReference type="ARBA" id="ARBA00023180"/>
    </source>
</evidence>
<keyword evidence="16" id="KW-1185">Reference proteome</keyword>
<dbReference type="InterPro" id="IPR000742">
    <property type="entry name" value="EGF"/>
</dbReference>
<sequence>MRGFYPFLLTFLAGLVISDAVSLDAVLTKDLQGVIEKDDFILSLKHIKPKKRSRGTAETLFSITFPGIENKFALLLDRRTRKVIVETLEEGKKRSQHFTVDILKEDSILKSLILDINQKQPGAHANLYIDCISYGMVATPKTVREMFSDMEKPRVEVYHEKRYPMEVDGHRDIRTVLSMHDCSLELDSKSLKSFDDESFLNNYLRDDPNAGMNLHDAGYRGDIPSVSSLDEGTLLKALNELIRSVNAVYRKCGERDSNIEWIRRYMEQCDVCRARPNPPPTRPPPMTTPSPARPSCATTPPNCFRGVRCYDTDQGPRCGPCPYGYTGNGYDCRPIRTCRDRPCFPGVSCSDTPSGYVCGSCPPNYDGNGEQCRRTCRDRPCFQGVSCQDTATGFTCGACPPGYVGNGEECRRRSCRDRPCFQGVSCEDIESGYRCGECPSGYEGNGEECRRRPSGCEYNPCAPGRCIDRDEPPYFECVECPSGYEGNGTNCYDIDECALARPCDPRVRCRNEQPGYRCESCPPGYRETGRNQGVGIDDARRYRQVCEDIDECREYENICTAHSHCINTPGSYQCSGCDAGYIGNQTVGCLIQEGYCPDGTQCDRHAHCVYIGWDRYECECLNGWAGDGKFCGKDFDLDFWPDEPLPCSHPRCKQDNCVFTPNSGQEDADNDGIGNVCDDDADDDTIINEKDNCWLKYNPDQADSDDGGGDGVGDACDNCPYVKNPDQLDTDKDSRGDACDDDIDEDGILNKEDNCVDIYNPNQRDIDGDGIGDICDNCPENHNPDQNDEDQNRIGDICDFGKDTDRDGINDNRDNCLNVPNPNQLDTDGDGKGNACDDDIDGDGVLNIHDNCYLVPNPDQLDINNNRIGDICEKDWDNDTFENDIDNCPNNSMIHQTDFSKYSEVILDPQGEAQADPNWVIVNQGAEILQTMNSDPGLAIGFDTFYGVDFEGTFHVGTDVDDDYAGFIFSYLNNKQFYAVMWKKNSQPYWKHEPFRAVAESGIQLKLINSQTGPGEMLRNALWQTGNTENEVTLLWKDPKNVGWKSKTSYRWLLLHRPKIGLIRLRIYEGDKLITDSDNIFDSTLQGGRLGVFCFSQEMIIWSDLVYRCNEHVPEAIWRTLPPHLRKKVSVDTSGRTLRITRPNKPNV</sequence>
<feature type="region of interest" description="Disordered" evidence="11">
    <location>
        <begin position="276"/>
        <end position="296"/>
    </location>
</feature>
<evidence type="ECO:0000256" key="12">
    <source>
        <dbReference type="SAM" id="SignalP"/>
    </source>
</evidence>
<comment type="caution">
    <text evidence="15">The sequence shown here is derived from an EMBL/GenBank/DDBJ whole genome shotgun (WGS) entry which is preliminary data.</text>
</comment>
<dbReference type="Pfam" id="PF07645">
    <property type="entry name" value="EGF_CA"/>
    <property type="match status" value="2"/>
</dbReference>
<dbReference type="SMART" id="SM00181">
    <property type="entry name" value="EGF"/>
    <property type="match status" value="8"/>
</dbReference>
<dbReference type="CDD" id="cd00054">
    <property type="entry name" value="EGF_CA"/>
    <property type="match status" value="2"/>
</dbReference>
<evidence type="ECO:0000313" key="15">
    <source>
        <dbReference type="EMBL" id="KAK9873867.1"/>
    </source>
</evidence>
<dbReference type="AlphaFoldDB" id="A0AAW1TQR2"/>
<dbReference type="InterPro" id="IPR049883">
    <property type="entry name" value="NOTCH1_EGF-like"/>
</dbReference>
<feature type="domain" description="EGF-like" evidence="13">
    <location>
        <begin position="548"/>
        <end position="587"/>
    </location>
</feature>
<dbReference type="InterPro" id="IPR008859">
    <property type="entry name" value="Thrombospondin_C"/>
</dbReference>
<dbReference type="InterPro" id="IPR001881">
    <property type="entry name" value="EGF-like_Ca-bd_dom"/>
</dbReference>
<feature type="compositionally biased region" description="Pro residues" evidence="11">
    <location>
        <begin position="276"/>
        <end position="292"/>
    </location>
</feature>
<gene>
    <name evidence="15" type="ORF">WA026_002224</name>
</gene>
<dbReference type="FunFam" id="2.10.25.10:FF:000038">
    <property type="entry name" value="Fibrillin 2"/>
    <property type="match status" value="1"/>
</dbReference>
<evidence type="ECO:0000256" key="5">
    <source>
        <dbReference type="ARBA" id="ARBA00022837"/>
    </source>
</evidence>
<dbReference type="PROSITE" id="PS50026">
    <property type="entry name" value="EGF_3"/>
    <property type="match status" value="2"/>
</dbReference>
<dbReference type="PROSITE" id="PS01187">
    <property type="entry name" value="EGF_CA"/>
    <property type="match status" value="3"/>
</dbReference>
<dbReference type="Proteomes" id="UP001431783">
    <property type="component" value="Unassembled WGS sequence"/>
</dbReference>
<dbReference type="GO" id="GO:0005576">
    <property type="term" value="C:extracellular region"/>
    <property type="evidence" value="ECO:0007669"/>
    <property type="project" value="InterPro"/>
</dbReference>
<dbReference type="GO" id="GO:0005509">
    <property type="term" value="F:calcium ion binding"/>
    <property type="evidence" value="ECO:0007669"/>
    <property type="project" value="UniProtKB-UniRule"/>
</dbReference>
<keyword evidence="7" id="KW-1015">Disulfide bond</keyword>
<dbReference type="PROSITE" id="PS51234">
    <property type="entry name" value="TSP3"/>
    <property type="match status" value="3"/>
</dbReference>
<dbReference type="Pfam" id="PF05735">
    <property type="entry name" value="TSP_C"/>
    <property type="match status" value="1"/>
</dbReference>
<dbReference type="FunFam" id="2.10.25.10:FF:000025">
    <property type="entry name" value="Thrombospondin 3"/>
    <property type="match status" value="1"/>
</dbReference>
<feature type="domain" description="TSP C-terminal" evidence="14">
    <location>
        <begin position="900"/>
        <end position="1114"/>
    </location>
</feature>
<dbReference type="SUPFAM" id="SSF49899">
    <property type="entry name" value="Concanavalin A-like lectins/glucanases"/>
    <property type="match status" value="1"/>
</dbReference>
<organism evidence="15 16">
    <name type="scientific">Henosepilachna vigintioctopunctata</name>
    <dbReference type="NCBI Taxonomy" id="420089"/>
    <lineage>
        <taxon>Eukaryota</taxon>
        <taxon>Metazoa</taxon>
        <taxon>Ecdysozoa</taxon>
        <taxon>Arthropoda</taxon>
        <taxon>Hexapoda</taxon>
        <taxon>Insecta</taxon>
        <taxon>Pterygota</taxon>
        <taxon>Neoptera</taxon>
        <taxon>Endopterygota</taxon>
        <taxon>Coleoptera</taxon>
        <taxon>Polyphaga</taxon>
        <taxon>Cucujiformia</taxon>
        <taxon>Coccinelloidea</taxon>
        <taxon>Coccinellidae</taxon>
        <taxon>Epilachninae</taxon>
        <taxon>Epilachnini</taxon>
        <taxon>Henosepilachna</taxon>
    </lineage>
</organism>
<evidence type="ECO:0000256" key="2">
    <source>
        <dbReference type="ARBA" id="ARBA00022536"/>
    </source>
</evidence>
<dbReference type="SUPFAM" id="SSF103647">
    <property type="entry name" value="TSP type-3 repeat"/>
    <property type="match status" value="3"/>
</dbReference>
<dbReference type="InterPro" id="IPR003367">
    <property type="entry name" value="Thrombospondin_3-like_rpt"/>
</dbReference>
<comment type="similarity">
    <text evidence="1">Belongs to the thrombospondin family.</text>
</comment>
<dbReference type="InterPro" id="IPR009030">
    <property type="entry name" value="Growth_fac_rcpt_cys_sf"/>
</dbReference>
<dbReference type="SUPFAM" id="SSF57184">
    <property type="entry name" value="Growth factor receptor domain"/>
    <property type="match status" value="2"/>
</dbReference>
<dbReference type="PROSITE" id="PS01186">
    <property type="entry name" value="EGF_2"/>
    <property type="match status" value="1"/>
</dbReference>
<keyword evidence="4" id="KW-0677">Repeat</keyword>
<dbReference type="Gene3D" id="4.10.1080.10">
    <property type="entry name" value="TSP type-3 repeat"/>
    <property type="match status" value="2"/>
</dbReference>
<dbReference type="PROSITE" id="PS51236">
    <property type="entry name" value="TSP_CTER"/>
    <property type="match status" value="1"/>
</dbReference>
<dbReference type="GO" id="GO:0007155">
    <property type="term" value="P:cell adhesion"/>
    <property type="evidence" value="ECO:0007669"/>
    <property type="project" value="UniProtKB-KW"/>
</dbReference>
<dbReference type="FunFam" id="4.10.1080.10:FF:000001">
    <property type="entry name" value="Thrombospondin 3"/>
    <property type="match status" value="1"/>
</dbReference>
<feature type="repeat" description="TSP type-3" evidence="10">
    <location>
        <begin position="825"/>
        <end position="860"/>
    </location>
</feature>
<dbReference type="InterPro" id="IPR017897">
    <property type="entry name" value="Thrombospondin_3_rpt"/>
</dbReference>
<proteinExistence type="inferred from homology"/>
<dbReference type="PANTHER" id="PTHR10199">
    <property type="entry name" value="THROMBOSPONDIN"/>
    <property type="match status" value="1"/>
</dbReference>
<dbReference type="EMBL" id="JARQZJ010000031">
    <property type="protein sequence ID" value="KAK9873867.1"/>
    <property type="molecule type" value="Genomic_DNA"/>
</dbReference>
<keyword evidence="8" id="KW-0325">Glycoprotein</keyword>
<protein>
    <recommendedName>
        <fullName evidence="17">Thrombospondin</fullName>
    </recommendedName>
</protein>
<feature type="repeat" description="TSP type-3" evidence="10">
    <location>
        <begin position="728"/>
        <end position="763"/>
    </location>
</feature>
<keyword evidence="5 10" id="KW-0106">Calcium</keyword>
<evidence type="ECO:0000259" key="13">
    <source>
        <dbReference type="PROSITE" id="PS50026"/>
    </source>
</evidence>
<evidence type="ECO:0000256" key="7">
    <source>
        <dbReference type="ARBA" id="ARBA00023157"/>
    </source>
</evidence>
<evidence type="ECO:0000256" key="1">
    <source>
        <dbReference type="ARBA" id="ARBA00009456"/>
    </source>
</evidence>
<dbReference type="Gene3D" id="2.60.120.200">
    <property type="match status" value="2"/>
</dbReference>
<evidence type="ECO:0000259" key="14">
    <source>
        <dbReference type="PROSITE" id="PS51236"/>
    </source>
</evidence>
<dbReference type="InterPro" id="IPR018097">
    <property type="entry name" value="EGF_Ca-bd_CS"/>
</dbReference>
<evidence type="ECO:0000256" key="10">
    <source>
        <dbReference type="PROSITE-ProRule" id="PRU00634"/>
    </source>
</evidence>
<evidence type="ECO:0000256" key="3">
    <source>
        <dbReference type="ARBA" id="ARBA00022729"/>
    </source>
</evidence>
<feature type="repeat" description="TSP type-3" evidence="10">
    <location>
        <begin position="666"/>
        <end position="701"/>
    </location>
</feature>
<comment type="caution">
    <text evidence="9">Lacks conserved residue(s) required for the propagation of feature annotation.</text>
</comment>
<dbReference type="InterPro" id="IPR013320">
    <property type="entry name" value="ConA-like_dom_sf"/>
</dbReference>
<dbReference type="Pfam" id="PF02412">
    <property type="entry name" value="TSP_3"/>
    <property type="match status" value="6"/>
</dbReference>
<dbReference type="FunFam" id="2.60.120.200:FF:000002">
    <property type="entry name" value="Thrombospondin 3"/>
    <property type="match status" value="1"/>
</dbReference>
<dbReference type="FunFam" id="4.10.1080.10:FF:000004">
    <property type="entry name" value="Cartilage oligomeric matrix protein"/>
    <property type="match status" value="1"/>
</dbReference>
<accession>A0AAW1TQR2</accession>
<dbReference type="Gene3D" id="2.10.25.10">
    <property type="entry name" value="Laminin"/>
    <property type="match status" value="8"/>
</dbReference>
<keyword evidence="2 9" id="KW-0245">EGF-like domain</keyword>
<dbReference type="SMART" id="SM00179">
    <property type="entry name" value="EGF_CA"/>
    <property type="match status" value="6"/>
</dbReference>
<dbReference type="PANTHER" id="PTHR10199:SF100">
    <property type="entry name" value="THROMBOSPONDIN, ISOFORM A"/>
    <property type="match status" value="1"/>
</dbReference>
<keyword evidence="3 12" id="KW-0732">Signal</keyword>
<evidence type="ECO:0000256" key="4">
    <source>
        <dbReference type="ARBA" id="ARBA00022737"/>
    </source>
</evidence>
<evidence type="ECO:0008006" key="17">
    <source>
        <dbReference type="Google" id="ProtNLM"/>
    </source>
</evidence>